<dbReference type="InterPro" id="IPR027417">
    <property type="entry name" value="P-loop_NTPase"/>
</dbReference>
<dbReference type="Pfam" id="PF01637">
    <property type="entry name" value="ATPase_2"/>
    <property type="match status" value="1"/>
</dbReference>
<evidence type="ECO:0000313" key="3">
    <source>
        <dbReference type="EMBL" id="EKF54306.1"/>
    </source>
</evidence>
<dbReference type="PATRIC" id="fig|555500.3.peg.2720"/>
<dbReference type="Proteomes" id="UP000007364">
    <property type="component" value="Unassembled WGS sequence"/>
</dbReference>
<dbReference type="STRING" id="555500.I215_13193"/>
<dbReference type="AlphaFoldDB" id="K2Q0E1"/>
<dbReference type="InterPro" id="IPR011579">
    <property type="entry name" value="ATPase_dom"/>
</dbReference>
<feature type="domain" description="DUF234" evidence="2">
    <location>
        <begin position="331"/>
        <end position="416"/>
    </location>
</feature>
<evidence type="ECO:0000313" key="4">
    <source>
        <dbReference type="Proteomes" id="UP000007364"/>
    </source>
</evidence>
<dbReference type="Pfam" id="PF03008">
    <property type="entry name" value="DUF234"/>
    <property type="match status" value="1"/>
</dbReference>
<proteinExistence type="predicted"/>
<evidence type="ECO:0000259" key="1">
    <source>
        <dbReference type="Pfam" id="PF01637"/>
    </source>
</evidence>
<dbReference type="Gene3D" id="3.40.50.300">
    <property type="entry name" value="P-loop containing nucleotide triphosphate hydrolases"/>
    <property type="match status" value="1"/>
</dbReference>
<dbReference type="InterPro" id="IPR004256">
    <property type="entry name" value="DUF234"/>
</dbReference>
<dbReference type="PANTHER" id="PTHR34704">
    <property type="entry name" value="ATPASE"/>
    <property type="match status" value="1"/>
</dbReference>
<comment type="caution">
    <text evidence="3">The sequence shown here is derived from an EMBL/GenBank/DDBJ whole genome shotgun (WGS) entry which is preliminary data.</text>
</comment>
<feature type="domain" description="ATPase" evidence="1">
    <location>
        <begin position="17"/>
        <end position="223"/>
    </location>
</feature>
<dbReference type="GO" id="GO:0005524">
    <property type="term" value="F:ATP binding"/>
    <property type="evidence" value="ECO:0007669"/>
    <property type="project" value="InterPro"/>
</dbReference>
<dbReference type="PANTHER" id="PTHR34704:SF1">
    <property type="entry name" value="ATPASE"/>
    <property type="match status" value="1"/>
</dbReference>
<evidence type="ECO:0000259" key="2">
    <source>
        <dbReference type="Pfam" id="PF03008"/>
    </source>
</evidence>
<accession>K2Q0E1</accession>
<reference evidence="3 4" key="1">
    <citation type="journal article" date="2012" name="J. Bacteriol.">
        <title>Genome Sequence of Galbibacter marinum Type Strain ck-I2-15.</title>
        <authorList>
            <person name="Lai Q."/>
            <person name="Li C."/>
            <person name="Shao Z."/>
        </authorList>
    </citation>
    <scope>NUCLEOTIDE SEQUENCE [LARGE SCALE GENOMIC DNA]</scope>
    <source>
        <strain evidence="4">ck-I2-15</strain>
    </source>
</reference>
<name>K2Q0E1_9FLAO</name>
<dbReference type="EMBL" id="AMSG01000025">
    <property type="protein sequence ID" value="EKF54306.1"/>
    <property type="molecule type" value="Genomic_DNA"/>
</dbReference>
<sequence>MTITVICIAINARIMKFYNREKEIKLLHSIEKKSIQAAQMTFVVGRRRIGKTSLLAKAYQEHTMLYFFVAKKNESLLCQEFVQEIRNKLQVEIFGELKTFKSVFGYLMELSKTMHFTLIIDEFQEFKTINPSIYSDMQNSWDSQKDQSKINLILCGSVYSLMSRIFEHSKEPLFGRATGRIHLKEFTISTLKEILIDYHKEFNNEDLLAFYLITGGVAKYVELLVQENAFSIDHILNVVLSDNSLFLDEGRNVLIDEFGKEYGNYFSILSLIASSKTSRLEIESIMEMQVGGFLDRLENEFGIISKVRPIFAKPSSRSVKYHIKDNFLNFWFRFIYKYRSAVEIGNFDFLKKIINRDYNTFSGPILEKYFIEKMKQEGNYSNIGTYWEKGNQNEIDIVALNELDKSIIYGEVKRNKKNISLGVLEKKTEKLQSKFSDYQAKYIGLSIEDM</sequence>
<organism evidence="3 4">
    <name type="scientific">Galbibacter marinus</name>
    <dbReference type="NCBI Taxonomy" id="555500"/>
    <lineage>
        <taxon>Bacteria</taxon>
        <taxon>Pseudomonadati</taxon>
        <taxon>Bacteroidota</taxon>
        <taxon>Flavobacteriia</taxon>
        <taxon>Flavobacteriales</taxon>
        <taxon>Flavobacteriaceae</taxon>
        <taxon>Galbibacter</taxon>
    </lineage>
</organism>
<keyword evidence="4" id="KW-1185">Reference proteome</keyword>
<dbReference type="SUPFAM" id="SSF52540">
    <property type="entry name" value="P-loop containing nucleoside triphosphate hydrolases"/>
    <property type="match status" value="1"/>
</dbReference>
<protein>
    <submittedName>
        <fullName evidence="3">Putative ATPase (AAA+ superfamily) protein</fullName>
    </submittedName>
</protein>
<gene>
    <name evidence="3" type="ORF">I215_13193</name>
</gene>
<dbReference type="eggNOG" id="COG1672">
    <property type="taxonomic scope" value="Bacteria"/>
</dbReference>